<comment type="caution">
    <text evidence="2">The sequence shown here is derived from an EMBL/GenBank/DDBJ whole genome shotgun (WGS) entry which is preliminary data.</text>
</comment>
<evidence type="ECO:0000313" key="3">
    <source>
        <dbReference type="Proteomes" id="UP001549119"/>
    </source>
</evidence>
<evidence type="ECO:0000256" key="1">
    <source>
        <dbReference type="SAM" id="Phobius"/>
    </source>
</evidence>
<name>A0ABV2NQC0_9HYPH</name>
<keyword evidence="3" id="KW-1185">Reference proteome</keyword>
<dbReference type="Proteomes" id="UP001549119">
    <property type="component" value="Unassembled WGS sequence"/>
</dbReference>
<accession>A0ABV2NQC0</accession>
<keyword evidence="1" id="KW-0472">Membrane</keyword>
<evidence type="ECO:0000313" key="2">
    <source>
        <dbReference type="EMBL" id="MET3868727.1"/>
    </source>
</evidence>
<reference evidence="2 3" key="1">
    <citation type="submission" date="2024-06" db="EMBL/GenBank/DDBJ databases">
        <title>Genomics of switchgrass bacterial isolates.</title>
        <authorList>
            <person name="Shade A."/>
        </authorList>
    </citation>
    <scope>NUCLEOTIDE SEQUENCE [LARGE SCALE GENOMIC DNA]</scope>
    <source>
        <strain evidence="2 3">PvP084</strain>
    </source>
</reference>
<protein>
    <submittedName>
        <fullName evidence="2">Uncharacterized protein</fullName>
    </submittedName>
</protein>
<feature type="transmembrane region" description="Helical" evidence="1">
    <location>
        <begin position="16"/>
        <end position="38"/>
    </location>
</feature>
<keyword evidence="1" id="KW-0812">Transmembrane</keyword>
<sequence length="39" mass="3962">MNRPGRASARRSGRDYTAVALIGAGLAVLALALLLVGIP</sequence>
<organism evidence="2 3">
    <name type="scientific">Methylobacterium radiotolerans</name>
    <dbReference type="NCBI Taxonomy" id="31998"/>
    <lineage>
        <taxon>Bacteria</taxon>
        <taxon>Pseudomonadati</taxon>
        <taxon>Pseudomonadota</taxon>
        <taxon>Alphaproteobacteria</taxon>
        <taxon>Hyphomicrobiales</taxon>
        <taxon>Methylobacteriaceae</taxon>
        <taxon>Methylobacterium</taxon>
    </lineage>
</organism>
<dbReference type="EMBL" id="JBEPNW010000002">
    <property type="protein sequence ID" value="MET3868727.1"/>
    <property type="molecule type" value="Genomic_DNA"/>
</dbReference>
<gene>
    <name evidence="2" type="ORF">ABIC20_006036</name>
</gene>
<proteinExistence type="predicted"/>
<keyword evidence="1" id="KW-1133">Transmembrane helix</keyword>